<sequence length="128" mass="14153">MARRRQGALLPYFAVASVWLRTNAAVLRVPAQRDQQQPQGESCRMRCMHGLPSDCVNLFRFVLPSPAQLAAAAAAAVPRHHHRPRAWGRRHRASWVRHKVSRAVRAACNGLPTDGVHGIVLCVLAQPS</sequence>
<feature type="signal peptide" evidence="1">
    <location>
        <begin position="1"/>
        <end position="24"/>
    </location>
</feature>
<proteinExistence type="predicted"/>
<accession>A0A6G0SNW3</accession>
<organism evidence="2 3">
    <name type="scientific">Phytophthora fragariae</name>
    <dbReference type="NCBI Taxonomy" id="53985"/>
    <lineage>
        <taxon>Eukaryota</taxon>
        <taxon>Sar</taxon>
        <taxon>Stramenopiles</taxon>
        <taxon>Oomycota</taxon>
        <taxon>Peronosporomycetes</taxon>
        <taxon>Peronosporales</taxon>
        <taxon>Peronosporaceae</taxon>
        <taxon>Phytophthora</taxon>
    </lineage>
</organism>
<evidence type="ECO:0000313" key="3">
    <source>
        <dbReference type="Proteomes" id="UP000486351"/>
    </source>
</evidence>
<keyword evidence="1" id="KW-0732">Signal</keyword>
<dbReference type="Proteomes" id="UP000486351">
    <property type="component" value="Unassembled WGS sequence"/>
</dbReference>
<reference evidence="2 3" key="1">
    <citation type="submission" date="2018-09" db="EMBL/GenBank/DDBJ databases">
        <title>Genomic investigation of the strawberry pathogen Phytophthora fragariae indicates pathogenicity is determined by transcriptional variation in three key races.</title>
        <authorList>
            <person name="Adams T.M."/>
            <person name="Armitage A.D."/>
            <person name="Sobczyk M.K."/>
            <person name="Bates H.J."/>
            <person name="Dunwell J.M."/>
            <person name="Nellist C.F."/>
            <person name="Harrison R.J."/>
        </authorList>
    </citation>
    <scope>NUCLEOTIDE SEQUENCE [LARGE SCALE GENOMIC DNA]</scope>
    <source>
        <strain evidence="2 3">NOV-77</strain>
    </source>
</reference>
<comment type="caution">
    <text evidence="2">The sequence shown here is derived from an EMBL/GenBank/DDBJ whole genome shotgun (WGS) entry which is preliminary data.</text>
</comment>
<dbReference type="EMBL" id="QXFY01000004">
    <property type="protein sequence ID" value="KAE9362293.1"/>
    <property type="molecule type" value="Genomic_DNA"/>
</dbReference>
<dbReference type="AlphaFoldDB" id="A0A6G0SNW3"/>
<feature type="chain" id="PRO_5026078131" description="Secreted protein" evidence="1">
    <location>
        <begin position="25"/>
        <end position="128"/>
    </location>
</feature>
<protein>
    <recommendedName>
        <fullName evidence="4">Secreted protein</fullName>
    </recommendedName>
</protein>
<gene>
    <name evidence="2" type="ORF">PF008_g183</name>
</gene>
<evidence type="ECO:0000313" key="2">
    <source>
        <dbReference type="EMBL" id="KAE9362293.1"/>
    </source>
</evidence>
<evidence type="ECO:0008006" key="4">
    <source>
        <dbReference type="Google" id="ProtNLM"/>
    </source>
</evidence>
<name>A0A6G0SNW3_9STRA</name>
<evidence type="ECO:0000256" key="1">
    <source>
        <dbReference type="SAM" id="SignalP"/>
    </source>
</evidence>